<comment type="similarity">
    <text evidence="1">Belongs to the TolB family.</text>
</comment>
<proteinExistence type="inferred from homology"/>
<feature type="region of interest" description="Disordered" evidence="2">
    <location>
        <begin position="411"/>
        <end position="473"/>
    </location>
</feature>
<feature type="compositionally biased region" description="Acidic residues" evidence="2">
    <location>
        <begin position="746"/>
        <end position="756"/>
    </location>
</feature>
<feature type="compositionally biased region" description="Low complexity" evidence="2">
    <location>
        <begin position="8"/>
        <end position="30"/>
    </location>
</feature>
<organism evidence="4">
    <name type="scientific">uncultured Thermomicrobiales bacterium</name>
    <dbReference type="NCBI Taxonomy" id="1645740"/>
    <lineage>
        <taxon>Bacteria</taxon>
        <taxon>Pseudomonadati</taxon>
        <taxon>Thermomicrobiota</taxon>
        <taxon>Thermomicrobia</taxon>
        <taxon>Thermomicrobiales</taxon>
        <taxon>environmental samples</taxon>
    </lineage>
</organism>
<dbReference type="Gene3D" id="3.40.50.1820">
    <property type="entry name" value="alpha/beta hydrolase"/>
    <property type="match status" value="1"/>
</dbReference>
<evidence type="ECO:0000313" key="4">
    <source>
        <dbReference type="EMBL" id="CAA9569754.1"/>
    </source>
</evidence>
<dbReference type="SUPFAM" id="SSF82171">
    <property type="entry name" value="DPP6 N-terminal domain-like"/>
    <property type="match status" value="1"/>
</dbReference>
<protein>
    <recommendedName>
        <fullName evidence="3">Peptidase S9 prolyl oligopeptidase catalytic domain-containing protein</fullName>
    </recommendedName>
</protein>
<gene>
    <name evidence="4" type="ORF">AVDCRST_MAG70-2391</name>
</gene>
<evidence type="ECO:0000256" key="1">
    <source>
        <dbReference type="ARBA" id="ARBA00009820"/>
    </source>
</evidence>
<dbReference type="Gene3D" id="2.120.10.30">
    <property type="entry name" value="TolB, C-terminal domain"/>
    <property type="match status" value="2"/>
</dbReference>
<name>A0A6J4V849_9BACT</name>
<reference evidence="4" key="1">
    <citation type="submission" date="2020-02" db="EMBL/GenBank/DDBJ databases">
        <authorList>
            <person name="Meier V. D."/>
        </authorList>
    </citation>
    <scope>NUCLEOTIDE SEQUENCE</scope>
    <source>
        <strain evidence="4">AVDCRST_MAG70</strain>
    </source>
</reference>
<dbReference type="PANTHER" id="PTHR36842:SF1">
    <property type="entry name" value="PROTEIN TOLB"/>
    <property type="match status" value="1"/>
</dbReference>
<dbReference type="Pfam" id="PF07676">
    <property type="entry name" value="PD40"/>
    <property type="match status" value="3"/>
</dbReference>
<dbReference type="EMBL" id="CADCWH010000382">
    <property type="protein sequence ID" value="CAA9569754.1"/>
    <property type="molecule type" value="Genomic_DNA"/>
</dbReference>
<evidence type="ECO:0000256" key="2">
    <source>
        <dbReference type="SAM" id="MobiDB-lite"/>
    </source>
</evidence>
<dbReference type="InterPro" id="IPR011659">
    <property type="entry name" value="WD40"/>
</dbReference>
<feature type="region of interest" description="Disordered" evidence="2">
    <location>
        <begin position="721"/>
        <end position="766"/>
    </location>
</feature>
<feature type="region of interest" description="Disordered" evidence="2">
    <location>
        <begin position="1"/>
        <end position="67"/>
    </location>
</feature>
<evidence type="ECO:0000259" key="3">
    <source>
        <dbReference type="Pfam" id="PF00326"/>
    </source>
</evidence>
<dbReference type="InterPro" id="IPR029058">
    <property type="entry name" value="AB_hydrolase_fold"/>
</dbReference>
<dbReference type="GO" id="GO:0006508">
    <property type="term" value="P:proteolysis"/>
    <property type="evidence" value="ECO:0007669"/>
    <property type="project" value="InterPro"/>
</dbReference>
<sequence>MAVERELAPSPSSESAAASASETSPSGAEPLPGANGAVDVLEAGGMPGDSREPVRMDVPNPPGPVSVSPDGATLAYLVRAGTGFRLELCPAGGGGPTTLDLPFSPLPDEAAEGEPGTGEGPAWSPDGRRLAVAGAHPGHAGSAIWLVVVETGESRLLVDHRAADRGPRWSPDGALVAFTSRPEGRADTVCMAFADEPGPAIALTDGRQDDRDPAWSFDGSLLAFRRRHGEVSGDHDLWVATLATGELRQLTGKPGKAGLGGKPANRWGLRWAPDRLQMAYVTDEREWDIIAVINGENGAGWTLAGEAGDKADPRWDPAGKKILYTRSQGTTTACCVKGTSAATATVLDPGDGVASSPRWLGEGRVVYRFGDPRRAATLVVQDAVEGATRITLPAPEGTIPVTSVTAGEDAGVTTADGATPLTGDGSPAEADGAPEVTPPTAASPDAPSIEGDASEGTEVPTADAGRGLPEPIAGYVTPGSFEVEVDEGVTLSGLTYRLPERSGPAPAVISLGDGPPRRHGSEVQPLEQGLAAADLWVYAPNGRGIAGYGRSVSDTQAAMADQEVEIGDLVTVAVAVRTREGVIDQAPAFVGRGYGGTLALLTAGRPGLARAYVAIDPVADWDQELDEADPAWRAWITEHLGVPAVQRGRVATHTPTTYAGLLDGPVLLVGTGDASPGRAAQLRGFAALLDELGVSYELAEVPAGESPDAVAERVAEFLRGALAPDPMTGAEPETADDEVGGRAELPVDEGASDETVGDGGTEPARG</sequence>
<dbReference type="AlphaFoldDB" id="A0A6J4V849"/>
<dbReference type="GO" id="GO:0008236">
    <property type="term" value="F:serine-type peptidase activity"/>
    <property type="evidence" value="ECO:0007669"/>
    <property type="project" value="InterPro"/>
</dbReference>
<dbReference type="Pfam" id="PF00326">
    <property type="entry name" value="Peptidase_S9"/>
    <property type="match status" value="1"/>
</dbReference>
<dbReference type="PANTHER" id="PTHR36842">
    <property type="entry name" value="PROTEIN TOLB HOMOLOG"/>
    <property type="match status" value="1"/>
</dbReference>
<dbReference type="InterPro" id="IPR001375">
    <property type="entry name" value="Peptidase_S9_cat"/>
</dbReference>
<feature type="compositionally biased region" description="Low complexity" evidence="2">
    <location>
        <begin position="438"/>
        <end position="448"/>
    </location>
</feature>
<dbReference type="InterPro" id="IPR011042">
    <property type="entry name" value="6-blade_b-propeller_TolB-like"/>
</dbReference>
<dbReference type="SUPFAM" id="SSF53474">
    <property type="entry name" value="alpha/beta-Hydrolases"/>
    <property type="match status" value="1"/>
</dbReference>
<accession>A0A6J4V849</accession>
<feature type="domain" description="Peptidase S9 prolyl oligopeptidase catalytic" evidence="3">
    <location>
        <begin position="530"/>
        <end position="676"/>
    </location>
</feature>